<feature type="compositionally biased region" description="Basic and acidic residues" evidence="5">
    <location>
        <begin position="289"/>
        <end position="309"/>
    </location>
</feature>
<evidence type="ECO:0000256" key="4">
    <source>
        <dbReference type="PROSITE-ProRule" id="PRU00176"/>
    </source>
</evidence>
<feature type="chain" id="PRO_5006869278" evidence="6">
    <location>
        <begin position="24"/>
        <end position="351"/>
    </location>
</feature>
<dbReference type="STRING" id="144512.A0A0V0TN22"/>
<comment type="subcellular location">
    <subcellularLocation>
        <location evidence="1">Nucleus</location>
    </subcellularLocation>
</comment>
<dbReference type="PROSITE" id="PS50102">
    <property type="entry name" value="RRM"/>
    <property type="match status" value="1"/>
</dbReference>
<dbReference type="InterPro" id="IPR012677">
    <property type="entry name" value="Nucleotide-bd_a/b_plait_sf"/>
</dbReference>
<evidence type="ECO:0000256" key="2">
    <source>
        <dbReference type="ARBA" id="ARBA00022884"/>
    </source>
</evidence>
<reference evidence="8 9" key="1">
    <citation type="submission" date="2015-01" db="EMBL/GenBank/DDBJ databases">
        <title>Evolution of Trichinella species and genotypes.</title>
        <authorList>
            <person name="Korhonen P.K."/>
            <person name="Edoardo P."/>
            <person name="Giuseppe L.R."/>
            <person name="Gasser R.B."/>
        </authorList>
    </citation>
    <scope>NUCLEOTIDE SEQUENCE [LARGE SCALE GENOMIC DNA]</scope>
    <source>
        <strain evidence="8">ISS417</strain>
    </source>
</reference>
<dbReference type="InterPro" id="IPR000504">
    <property type="entry name" value="RRM_dom"/>
</dbReference>
<dbReference type="Pfam" id="PF00076">
    <property type="entry name" value="RRM_1"/>
    <property type="match status" value="1"/>
</dbReference>
<dbReference type="OrthoDB" id="1099063at2759"/>
<keyword evidence="9" id="KW-1185">Reference proteome</keyword>
<dbReference type="Gene3D" id="3.30.70.330">
    <property type="match status" value="1"/>
</dbReference>
<dbReference type="Proteomes" id="UP000055048">
    <property type="component" value="Unassembled WGS sequence"/>
</dbReference>
<evidence type="ECO:0000313" key="9">
    <source>
        <dbReference type="Proteomes" id="UP000055048"/>
    </source>
</evidence>
<dbReference type="EMBL" id="JYDJ01000200">
    <property type="protein sequence ID" value="KRX40428.1"/>
    <property type="molecule type" value="Genomic_DNA"/>
</dbReference>
<dbReference type="AlphaFoldDB" id="A0A0V0TN22"/>
<evidence type="ECO:0000256" key="5">
    <source>
        <dbReference type="SAM" id="MobiDB-lite"/>
    </source>
</evidence>
<dbReference type="InterPro" id="IPR035979">
    <property type="entry name" value="RBD_domain_sf"/>
</dbReference>
<feature type="compositionally biased region" description="Acidic residues" evidence="5">
    <location>
        <begin position="342"/>
        <end position="351"/>
    </location>
</feature>
<dbReference type="GO" id="GO:0005634">
    <property type="term" value="C:nucleus"/>
    <property type="evidence" value="ECO:0007669"/>
    <property type="project" value="UniProtKB-SubCell"/>
</dbReference>
<dbReference type="GO" id="GO:0003723">
    <property type="term" value="F:RNA binding"/>
    <property type="evidence" value="ECO:0007669"/>
    <property type="project" value="UniProtKB-UniRule"/>
</dbReference>
<evidence type="ECO:0000256" key="3">
    <source>
        <dbReference type="ARBA" id="ARBA00023242"/>
    </source>
</evidence>
<dbReference type="FunFam" id="3.30.70.330:FF:000420">
    <property type="entry name" value="serine-arginine protein 55 isoform X1"/>
    <property type="match status" value="1"/>
</dbReference>
<name>A0A0V0TN22_9BILA</name>
<protein>
    <submittedName>
        <fullName evidence="8">Serine-arginine protein 55</fullName>
    </submittedName>
</protein>
<gene>
    <name evidence="8" type="primary">B52</name>
    <name evidence="8" type="ORF">T05_8587</name>
</gene>
<dbReference type="PANTHER" id="PTHR48038">
    <property type="entry name" value="RIBONUCLEOPROTEIN RB97D"/>
    <property type="match status" value="1"/>
</dbReference>
<keyword evidence="3" id="KW-0539">Nucleus</keyword>
<proteinExistence type="predicted"/>
<sequence>MKFTVTLCCTLLLIRRFTVLTCCQSTVNLCTSFWQRWLCVTLVLCEMGTRVYVGRIPYRATERDIEKFFRGFGRIREIFLKNGYGFVEFEHTEDADDACYELNGREMFGERLIVEIARGTPHGRDRYGWRQSYRVRSDRYDRRFVSCAKLWTQWLLALTCDPFIAHFQCVKTSFDANLSSADTNLIGSHISLADVVANSPTAVDEPTTIFYSVPDNLWCLKIYLCTSRVCGLFKLQRSRSRSRSRSRRRSRSRSKHLAFSRDRRRHRRESVSLSRSRSRSRSRSAPPRRKSESPGEDSNCKSPERERNGNGDNSSVRSGSAERGGGYSESASTPRSAVGAEDNGEFEDERE</sequence>
<feature type="domain" description="RRM" evidence="7">
    <location>
        <begin position="49"/>
        <end position="119"/>
    </location>
</feature>
<accession>A0A0V0TN22</accession>
<evidence type="ECO:0000313" key="8">
    <source>
        <dbReference type="EMBL" id="KRX40428.1"/>
    </source>
</evidence>
<dbReference type="SUPFAM" id="SSF54928">
    <property type="entry name" value="RNA-binding domain, RBD"/>
    <property type="match status" value="1"/>
</dbReference>
<evidence type="ECO:0000256" key="6">
    <source>
        <dbReference type="SAM" id="SignalP"/>
    </source>
</evidence>
<keyword evidence="6" id="KW-0732">Signal</keyword>
<dbReference type="SMART" id="SM00360">
    <property type="entry name" value="RRM"/>
    <property type="match status" value="1"/>
</dbReference>
<feature type="signal peptide" evidence="6">
    <location>
        <begin position="1"/>
        <end position="23"/>
    </location>
</feature>
<dbReference type="PANTHER" id="PTHR48038:SF3">
    <property type="entry name" value="SPLICING FACTOR, ARGININE_SERINE-RICH 1-RELATED"/>
    <property type="match status" value="1"/>
</dbReference>
<feature type="compositionally biased region" description="Basic residues" evidence="5">
    <location>
        <begin position="241"/>
        <end position="268"/>
    </location>
</feature>
<dbReference type="CDD" id="cd12337">
    <property type="entry name" value="RRM1_SRSF4_like"/>
    <property type="match status" value="1"/>
</dbReference>
<evidence type="ECO:0000259" key="7">
    <source>
        <dbReference type="PROSITE" id="PS50102"/>
    </source>
</evidence>
<evidence type="ECO:0000256" key="1">
    <source>
        <dbReference type="ARBA" id="ARBA00004123"/>
    </source>
</evidence>
<comment type="caution">
    <text evidence="8">The sequence shown here is derived from an EMBL/GenBank/DDBJ whole genome shotgun (WGS) entry which is preliminary data.</text>
</comment>
<feature type="region of interest" description="Disordered" evidence="5">
    <location>
        <begin position="241"/>
        <end position="351"/>
    </location>
</feature>
<keyword evidence="2 4" id="KW-0694">RNA-binding</keyword>
<organism evidence="8 9">
    <name type="scientific">Trichinella murrelli</name>
    <dbReference type="NCBI Taxonomy" id="144512"/>
    <lineage>
        <taxon>Eukaryota</taxon>
        <taxon>Metazoa</taxon>
        <taxon>Ecdysozoa</taxon>
        <taxon>Nematoda</taxon>
        <taxon>Enoplea</taxon>
        <taxon>Dorylaimia</taxon>
        <taxon>Trichinellida</taxon>
        <taxon>Trichinellidae</taxon>
        <taxon>Trichinella</taxon>
    </lineage>
</organism>
<feature type="compositionally biased region" description="Basic residues" evidence="5">
    <location>
        <begin position="276"/>
        <end position="288"/>
    </location>
</feature>